<evidence type="ECO:0000313" key="1">
    <source>
        <dbReference type="EMBL" id="GHA23603.1"/>
    </source>
</evidence>
<dbReference type="EMBL" id="BMZE01000002">
    <property type="protein sequence ID" value="GHA23603.1"/>
    <property type="molecule type" value="Genomic_DNA"/>
</dbReference>
<dbReference type="AlphaFoldDB" id="A0A918S4H8"/>
<sequence>MYADIYTVVEKRLINFLGEQAFTTDFAKRAIDQPVGGRQEWDNGDLFGVDPVCLRQSIPSLLSLCHCERRSAGTEAKQGLCRLQGDKS</sequence>
<accession>A0A918S4H8</accession>
<comment type="caution">
    <text evidence="1">The sequence shown here is derived from an EMBL/GenBank/DDBJ whole genome shotgun (WGS) entry which is preliminary data.</text>
</comment>
<gene>
    <name evidence="1" type="ORF">GCM10007989_18860</name>
</gene>
<name>A0A918S4H8_9HYPH</name>
<keyword evidence="2" id="KW-1185">Reference proteome</keyword>
<reference evidence="1" key="2">
    <citation type="submission" date="2020-09" db="EMBL/GenBank/DDBJ databases">
        <authorList>
            <person name="Sun Q."/>
            <person name="Kim S."/>
        </authorList>
    </citation>
    <scope>NUCLEOTIDE SEQUENCE</scope>
    <source>
        <strain evidence="1">KCTC 32437</strain>
    </source>
</reference>
<organism evidence="1 2">
    <name type="scientific">Devosia pacifica</name>
    <dbReference type="NCBI Taxonomy" id="1335967"/>
    <lineage>
        <taxon>Bacteria</taxon>
        <taxon>Pseudomonadati</taxon>
        <taxon>Pseudomonadota</taxon>
        <taxon>Alphaproteobacteria</taxon>
        <taxon>Hyphomicrobiales</taxon>
        <taxon>Devosiaceae</taxon>
        <taxon>Devosia</taxon>
    </lineage>
</organism>
<dbReference type="Proteomes" id="UP000646579">
    <property type="component" value="Unassembled WGS sequence"/>
</dbReference>
<protein>
    <submittedName>
        <fullName evidence="1">Uncharacterized protein</fullName>
    </submittedName>
</protein>
<reference evidence="1" key="1">
    <citation type="journal article" date="2014" name="Int. J. Syst. Evol. Microbiol.">
        <title>Complete genome sequence of Corynebacterium casei LMG S-19264T (=DSM 44701T), isolated from a smear-ripened cheese.</title>
        <authorList>
            <consortium name="US DOE Joint Genome Institute (JGI-PGF)"/>
            <person name="Walter F."/>
            <person name="Albersmeier A."/>
            <person name="Kalinowski J."/>
            <person name="Ruckert C."/>
        </authorList>
    </citation>
    <scope>NUCLEOTIDE SEQUENCE</scope>
    <source>
        <strain evidence="1">KCTC 32437</strain>
    </source>
</reference>
<evidence type="ECO:0000313" key="2">
    <source>
        <dbReference type="Proteomes" id="UP000646579"/>
    </source>
</evidence>
<proteinExistence type="predicted"/>